<dbReference type="Proteomes" id="UP000887013">
    <property type="component" value="Unassembled WGS sequence"/>
</dbReference>
<sequence>MSRSLKERLCIEQRCIVHNANVFTWLTVTYGSKQILFINAKGDISSGIGIKHLTSTFASYSSRILSGITLQDHCTTRASAEGILYFDTFLKFYRNHRFYIKEIQEDTSLCV</sequence>
<protein>
    <submittedName>
        <fullName evidence="1">Uncharacterized protein</fullName>
    </submittedName>
</protein>
<evidence type="ECO:0000313" key="1">
    <source>
        <dbReference type="EMBL" id="GFT53335.1"/>
    </source>
</evidence>
<evidence type="ECO:0000313" key="2">
    <source>
        <dbReference type="Proteomes" id="UP000887013"/>
    </source>
</evidence>
<reference evidence="1" key="1">
    <citation type="submission" date="2020-08" db="EMBL/GenBank/DDBJ databases">
        <title>Multicomponent nature underlies the extraordinary mechanical properties of spider dragline silk.</title>
        <authorList>
            <person name="Kono N."/>
            <person name="Nakamura H."/>
            <person name="Mori M."/>
            <person name="Yoshida Y."/>
            <person name="Ohtoshi R."/>
            <person name="Malay A.D."/>
            <person name="Moran D.A.P."/>
            <person name="Tomita M."/>
            <person name="Numata K."/>
            <person name="Arakawa K."/>
        </authorList>
    </citation>
    <scope>NUCLEOTIDE SEQUENCE</scope>
</reference>
<keyword evidence="2" id="KW-1185">Reference proteome</keyword>
<dbReference type="AlphaFoldDB" id="A0A8X6P601"/>
<name>A0A8X6P601_NEPPI</name>
<organism evidence="1 2">
    <name type="scientific">Nephila pilipes</name>
    <name type="common">Giant wood spider</name>
    <name type="synonym">Nephila maculata</name>
    <dbReference type="NCBI Taxonomy" id="299642"/>
    <lineage>
        <taxon>Eukaryota</taxon>
        <taxon>Metazoa</taxon>
        <taxon>Ecdysozoa</taxon>
        <taxon>Arthropoda</taxon>
        <taxon>Chelicerata</taxon>
        <taxon>Arachnida</taxon>
        <taxon>Araneae</taxon>
        <taxon>Araneomorphae</taxon>
        <taxon>Entelegynae</taxon>
        <taxon>Araneoidea</taxon>
        <taxon>Nephilidae</taxon>
        <taxon>Nephila</taxon>
    </lineage>
</organism>
<accession>A0A8X6P601</accession>
<gene>
    <name evidence="1" type="ORF">NPIL_690771</name>
</gene>
<comment type="caution">
    <text evidence="1">The sequence shown here is derived from an EMBL/GenBank/DDBJ whole genome shotgun (WGS) entry which is preliminary data.</text>
</comment>
<proteinExistence type="predicted"/>
<dbReference type="EMBL" id="BMAW01112591">
    <property type="protein sequence ID" value="GFT53335.1"/>
    <property type="molecule type" value="Genomic_DNA"/>
</dbReference>